<dbReference type="AlphaFoldDB" id="A0A5C6UB46"/>
<dbReference type="SUPFAM" id="SSF46689">
    <property type="entry name" value="Homeodomain-like"/>
    <property type="match status" value="1"/>
</dbReference>
<keyword evidence="4" id="KW-1185">Reference proteome</keyword>
<dbReference type="PROSITE" id="PS50994">
    <property type="entry name" value="INTEGRASE"/>
    <property type="match status" value="1"/>
</dbReference>
<gene>
    <name evidence="3" type="ORF">FSB78_02595</name>
</gene>
<feature type="region of interest" description="Disordered" evidence="1">
    <location>
        <begin position="524"/>
        <end position="586"/>
    </location>
</feature>
<dbReference type="InterPro" id="IPR015126">
    <property type="entry name" value="Mu_I-gamma"/>
</dbReference>
<evidence type="ECO:0000313" key="4">
    <source>
        <dbReference type="Proteomes" id="UP000321250"/>
    </source>
</evidence>
<dbReference type="Gene3D" id="3.30.420.10">
    <property type="entry name" value="Ribonuclease H-like superfamily/Ribonuclease H"/>
    <property type="match status" value="1"/>
</dbReference>
<dbReference type="InterPro" id="IPR012337">
    <property type="entry name" value="RNaseH-like_sf"/>
</dbReference>
<dbReference type="Gene3D" id="1.10.10.60">
    <property type="entry name" value="Homeodomain-like"/>
    <property type="match status" value="1"/>
</dbReference>
<evidence type="ECO:0000259" key="2">
    <source>
        <dbReference type="PROSITE" id="PS50994"/>
    </source>
</evidence>
<dbReference type="InterPro" id="IPR001584">
    <property type="entry name" value="Integrase_cat-core"/>
</dbReference>
<dbReference type="InterPro" id="IPR009057">
    <property type="entry name" value="Homeodomain-like_sf"/>
</dbReference>
<organism evidence="3 4">
    <name type="scientific">Sphingomonas ginsenosidivorax</name>
    <dbReference type="NCBI Taxonomy" id="862135"/>
    <lineage>
        <taxon>Bacteria</taxon>
        <taxon>Pseudomonadati</taxon>
        <taxon>Pseudomonadota</taxon>
        <taxon>Alphaproteobacteria</taxon>
        <taxon>Sphingomonadales</taxon>
        <taxon>Sphingomonadaceae</taxon>
        <taxon>Sphingomonas</taxon>
    </lineage>
</organism>
<evidence type="ECO:0000256" key="1">
    <source>
        <dbReference type="SAM" id="MobiDB-lite"/>
    </source>
</evidence>
<dbReference type="InterPro" id="IPR036397">
    <property type="entry name" value="RNaseH_sf"/>
</dbReference>
<protein>
    <submittedName>
        <fullName evidence="3">DDE-type integrase/transposase/recombinase</fullName>
    </submittedName>
</protein>
<dbReference type="Pfam" id="PF09299">
    <property type="entry name" value="Mu-transpos_C"/>
    <property type="match status" value="1"/>
</dbReference>
<dbReference type="GO" id="GO:0015074">
    <property type="term" value="P:DNA integration"/>
    <property type="evidence" value="ECO:0007669"/>
    <property type="project" value="InterPro"/>
</dbReference>
<feature type="compositionally biased region" description="Acidic residues" evidence="1">
    <location>
        <begin position="575"/>
        <end position="586"/>
    </location>
</feature>
<proteinExistence type="predicted"/>
<sequence length="586" mass="66129">MFRNMPIHAADSEDLGAILASNSGVDGAELTDTEIATAVIRRGIIEPLVARDRCSVADVSDAAKQIGCSTRTVWTIIKRYRSTRRLRDLLPPKRRGTRGRSFLDPKVEAIIVRVFETHHLSRMRPTIVQTVREIRRICTLEGLKLPSTDSIRRRLARIPEIEIVAAREGRKKAGERFRPVSGATPVTNAPLQRVQIDHTKVDLIVVDEKNRLPLQRPFITIALDEFSRSVLGFHLSLEAPSATSVGLCLVHSILPKDDWSGKIGLQFPWPMYGRPDEIYVDNGSDFHSEAVQRGCDAWGMQINFRPGGMPHFGGIIERMMRTAMSSVKTLPGATGSSIIERGDRDPDRDAAMTLPELELMFATFFAGQYHCTPHKHHGLTPNTKWMQGIFGDKSERGRGVPTEIQDPQRLLIDFLPMERRRLTQRGIRWGGVHYMDDILRRYLMDGKHRDFLVRRDPRDVSAIWLLAPDENRYYRIGTKEISRPSLSLWELEAGRRAIRAEGRADYDETALFAAVEAQRQIANTAAGNKSQARRSRLAVERRARNDAGNSNAPSDTMLPQSPLPQAPWRYTEAAAPDEDDVFEILE</sequence>
<dbReference type="Pfam" id="PF09039">
    <property type="entry name" value="HTH_Tnp_Mu_2"/>
    <property type="match status" value="1"/>
</dbReference>
<dbReference type="OrthoDB" id="5287589at2"/>
<feature type="domain" description="Integrase catalytic" evidence="2">
    <location>
        <begin position="186"/>
        <end position="389"/>
    </location>
</feature>
<dbReference type="GO" id="GO:0003676">
    <property type="term" value="F:nucleic acid binding"/>
    <property type="evidence" value="ECO:0007669"/>
    <property type="project" value="InterPro"/>
</dbReference>
<name>A0A5C6UB46_9SPHN</name>
<comment type="caution">
    <text evidence="3">The sequence shown here is derived from an EMBL/GenBank/DDBJ whole genome shotgun (WGS) entry which is preliminary data.</text>
</comment>
<feature type="compositionally biased region" description="Polar residues" evidence="1">
    <location>
        <begin position="547"/>
        <end position="559"/>
    </location>
</feature>
<accession>A0A5C6UB46</accession>
<dbReference type="EMBL" id="VOQR01000001">
    <property type="protein sequence ID" value="TXC69962.1"/>
    <property type="molecule type" value="Genomic_DNA"/>
</dbReference>
<dbReference type="Proteomes" id="UP000321250">
    <property type="component" value="Unassembled WGS sequence"/>
</dbReference>
<reference evidence="3 4" key="1">
    <citation type="journal article" date="2013" name="Antonie Van Leeuwenhoek">
        <title>Sphingomonas ginsenosidivorax sp. nov., with the ability to transform ginsenosides.</title>
        <authorList>
            <person name="Jin X.F."/>
            <person name="Kim J.K."/>
            <person name="Liu Q.M."/>
            <person name="Kang M.S."/>
            <person name="He D."/>
            <person name="Jin F.X."/>
            <person name="Kim S.C."/>
            <person name="Im W.T."/>
        </authorList>
    </citation>
    <scope>NUCLEOTIDE SEQUENCE [LARGE SCALE GENOMIC DNA]</scope>
    <source>
        <strain evidence="3 4">KHI67</strain>
    </source>
</reference>
<evidence type="ECO:0000313" key="3">
    <source>
        <dbReference type="EMBL" id="TXC69962.1"/>
    </source>
</evidence>
<dbReference type="InterPro" id="IPR015378">
    <property type="entry name" value="Transposase-like_Mu_C"/>
</dbReference>
<dbReference type="RefSeq" id="WP_082463427.1">
    <property type="nucleotide sequence ID" value="NZ_VOQR01000001.1"/>
</dbReference>
<dbReference type="SUPFAM" id="SSF53098">
    <property type="entry name" value="Ribonuclease H-like"/>
    <property type="match status" value="1"/>
</dbReference>